<dbReference type="SUPFAM" id="SSF51556">
    <property type="entry name" value="Metallo-dependent hydrolases"/>
    <property type="match status" value="1"/>
</dbReference>
<comment type="catalytic activity">
    <reaction evidence="5">
        <text>S-adenosyl-L-homocysteine + H2O + H(+) = S-inosyl-L-homocysteine + NH4(+)</text>
        <dbReference type="Rhea" id="RHEA:20716"/>
        <dbReference type="ChEBI" id="CHEBI:15377"/>
        <dbReference type="ChEBI" id="CHEBI:15378"/>
        <dbReference type="ChEBI" id="CHEBI:28938"/>
        <dbReference type="ChEBI" id="CHEBI:57856"/>
        <dbReference type="ChEBI" id="CHEBI:57985"/>
        <dbReference type="EC" id="3.5.4.28"/>
    </reaction>
</comment>
<keyword evidence="8" id="KW-1185">Reference proteome</keyword>
<dbReference type="PANTHER" id="PTHR43794">
    <property type="entry name" value="AMINOHYDROLASE SSNA-RELATED"/>
    <property type="match status" value="1"/>
</dbReference>
<comment type="caution">
    <text evidence="5">Lacks conserved residue(s) required for the propagation of feature annotation.</text>
</comment>
<gene>
    <name evidence="5" type="primary">mtaD</name>
    <name evidence="7" type="ORF">NP590_15740</name>
</gene>
<evidence type="ECO:0000259" key="6">
    <source>
        <dbReference type="Pfam" id="PF01979"/>
    </source>
</evidence>
<dbReference type="GO" id="GO:0016787">
    <property type="term" value="F:hydrolase activity"/>
    <property type="evidence" value="ECO:0007669"/>
    <property type="project" value="UniProtKB-KW"/>
</dbReference>
<dbReference type="RefSeq" id="WP_256603575.1">
    <property type="nucleotide sequence ID" value="NZ_JANIBJ010000032.1"/>
</dbReference>
<reference evidence="7 8" key="1">
    <citation type="submission" date="2022-07" db="EMBL/GenBank/DDBJ databases">
        <title>Methylomonas rivi sp. nov., Methylomonas rosea sp. nov., Methylomonas aureus sp. nov. and Methylomonas subterranea sp. nov., four novel methanotrophs isolated from a freshwater creek and the deep terrestrial subsurface.</title>
        <authorList>
            <person name="Abin C."/>
            <person name="Sankaranarayanan K."/>
            <person name="Garner C."/>
            <person name="Sindelar R."/>
            <person name="Kotary K."/>
            <person name="Garner R."/>
            <person name="Barclay S."/>
            <person name="Lawson P."/>
            <person name="Krumholz L."/>
        </authorList>
    </citation>
    <scope>NUCLEOTIDE SEQUENCE [LARGE SCALE GENOMIC DNA]</scope>
    <source>
        <strain evidence="7 8">SURF-2</strain>
    </source>
</reference>
<keyword evidence="2 5" id="KW-0479">Metal-binding</keyword>
<feature type="binding site" evidence="5">
    <location>
        <position position="217"/>
    </location>
    <ligand>
        <name>Zn(2+)</name>
        <dbReference type="ChEBI" id="CHEBI:29105"/>
    </ligand>
</feature>
<dbReference type="CDD" id="cd01298">
    <property type="entry name" value="ATZ_TRZ_like"/>
    <property type="match status" value="1"/>
</dbReference>
<dbReference type="InterPro" id="IPR023512">
    <property type="entry name" value="Deaminase_MtaD/DadD"/>
</dbReference>
<dbReference type="InterPro" id="IPR006680">
    <property type="entry name" value="Amidohydro-rel"/>
</dbReference>
<dbReference type="EC" id="3.5.4.31" evidence="5"/>
<keyword evidence="3 5" id="KW-0378">Hydrolase</keyword>
<evidence type="ECO:0000256" key="5">
    <source>
        <dbReference type="HAMAP-Rule" id="MF_01281"/>
    </source>
</evidence>
<sequence>MQVDLIIQARWIIPVEPAGVIHENHSLVVDDGKIVDLLESAAASEKYQARAVEHLDSHVLIPGLINCHTHAAMSLLSGIADDLPLMDWLQNHIWPAEQKWVSEAFVRDGTDLAIAEMLRGGTTCFNDMYFFPDIAAQQAVAHGIRANIGLIVFDFPTVWAENADVYLSKALDLHDGLRHERLISTSFAPHAPYTVSDEPLRKMLTFADELDATIHMHVHETRHEVEEQRQKTGHTPLRRLHELGLLTPSFMAVHMTQLSPEEILFYAETGGHIVHCPESNLKLASGFCPVAACLDAGINVALGTDGAASNNDQDMLAEMRVAALLAKGVSGNASAVSAMQALQMATLNGAKALGLDDKIGSLAVGKAADVVAVDLSEVETQPVFNPLAQLVYAASRHQVSDVWVAGKRLLNKRQLTTLDLQDLRQRAAIWQQRLAEF</sequence>
<name>A0ABT1TJC7_9GAMM</name>
<feature type="binding site" evidence="5">
    <location>
        <position position="97"/>
    </location>
    <ligand>
        <name>substrate</name>
    </ligand>
</feature>
<comment type="function">
    <text evidence="5">Catalyzes the deamination of 5-methylthioadenosine and S-adenosyl-L-homocysteine into 5-methylthioinosine and S-inosyl-L-homocysteine, respectively. Is also able to deaminate adenosine.</text>
</comment>
<dbReference type="Pfam" id="PF01979">
    <property type="entry name" value="Amidohydro_1"/>
    <property type="match status" value="1"/>
</dbReference>
<dbReference type="PANTHER" id="PTHR43794:SF11">
    <property type="entry name" value="AMIDOHYDROLASE-RELATED DOMAIN-CONTAINING PROTEIN"/>
    <property type="match status" value="1"/>
</dbReference>
<evidence type="ECO:0000256" key="2">
    <source>
        <dbReference type="ARBA" id="ARBA00022723"/>
    </source>
</evidence>
<comment type="similarity">
    <text evidence="5">Belongs to the metallo-dependent hydrolases superfamily. MTA/SAH deaminase family.</text>
</comment>
<feature type="binding site" evidence="5">
    <location>
        <position position="190"/>
    </location>
    <ligand>
        <name>substrate</name>
    </ligand>
</feature>
<accession>A0ABT1TJC7</accession>
<dbReference type="EMBL" id="JANIBJ010000032">
    <property type="protein sequence ID" value="MCQ8105563.1"/>
    <property type="molecule type" value="Genomic_DNA"/>
</dbReference>
<dbReference type="Proteomes" id="UP001524499">
    <property type="component" value="Unassembled WGS sequence"/>
</dbReference>
<keyword evidence="4 5" id="KW-0862">Zinc</keyword>
<dbReference type="InterPro" id="IPR032466">
    <property type="entry name" value="Metal_Hydrolase"/>
</dbReference>
<comment type="catalytic activity">
    <reaction evidence="5">
        <text>S-methyl-5'-thioadenosine + H2O + H(+) = S-methyl-5'-thioinosine + NH4(+)</text>
        <dbReference type="Rhea" id="RHEA:25025"/>
        <dbReference type="ChEBI" id="CHEBI:15377"/>
        <dbReference type="ChEBI" id="CHEBI:15378"/>
        <dbReference type="ChEBI" id="CHEBI:17509"/>
        <dbReference type="ChEBI" id="CHEBI:28938"/>
        <dbReference type="ChEBI" id="CHEBI:48595"/>
        <dbReference type="EC" id="3.5.4.31"/>
    </reaction>
</comment>
<feature type="binding site" evidence="5">
    <location>
        <position position="70"/>
    </location>
    <ligand>
        <name>Zn(2+)</name>
        <dbReference type="ChEBI" id="CHEBI:29105"/>
    </ligand>
</feature>
<evidence type="ECO:0000256" key="4">
    <source>
        <dbReference type="ARBA" id="ARBA00022833"/>
    </source>
</evidence>
<comment type="similarity">
    <text evidence="1">Belongs to the metallo-dependent hydrolases superfamily. ATZ/TRZ family.</text>
</comment>
<dbReference type="SUPFAM" id="SSF51338">
    <property type="entry name" value="Composite domain of metallo-dependent hydrolases"/>
    <property type="match status" value="1"/>
</dbReference>
<proteinExistence type="inferred from homology"/>
<feature type="domain" description="Amidohydrolase-related" evidence="6">
    <location>
        <begin position="59"/>
        <end position="408"/>
    </location>
</feature>
<protein>
    <recommendedName>
        <fullName evidence="5">5-methylthioadenosine/S-adenosylhomocysteine deaminase</fullName>
        <shortName evidence="5">MTA/SAH deaminase</shortName>
        <ecNumber evidence="5">3.5.4.28</ecNumber>
        <ecNumber evidence="5">3.5.4.31</ecNumber>
    </recommendedName>
</protein>
<feature type="binding site" evidence="5">
    <location>
        <position position="68"/>
    </location>
    <ligand>
        <name>Zn(2+)</name>
        <dbReference type="ChEBI" id="CHEBI:29105"/>
    </ligand>
</feature>
<organism evidence="7 8">
    <name type="scientific">Methylomonas subterranea</name>
    <dbReference type="NCBI Taxonomy" id="2952225"/>
    <lineage>
        <taxon>Bacteria</taxon>
        <taxon>Pseudomonadati</taxon>
        <taxon>Pseudomonadota</taxon>
        <taxon>Gammaproteobacteria</taxon>
        <taxon>Methylococcales</taxon>
        <taxon>Methylococcaceae</taxon>
        <taxon>Methylomonas</taxon>
    </lineage>
</organism>
<feature type="binding site" evidence="5">
    <location>
        <position position="220"/>
    </location>
    <ligand>
        <name>substrate</name>
    </ligand>
</feature>
<evidence type="ECO:0000256" key="3">
    <source>
        <dbReference type="ARBA" id="ARBA00022801"/>
    </source>
</evidence>
<evidence type="ECO:0000256" key="1">
    <source>
        <dbReference type="ARBA" id="ARBA00006745"/>
    </source>
</evidence>
<feature type="binding site" evidence="5">
    <location>
        <position position="305"/>
    </location>
    <ligand>
        <name>substrate</name>
    </ligand>
</feature>
<dbReference type="NCBIfam" id="NF006549">
    <property type="entry name" value="PRK09045.1"/>
    <property type="match status" value="1"/>
</dbReference>
<evidence type="ECO:0000313" key="8">
    <source>
        <dbReference type="Proteomes" id="UP001524499"/>
    </source>
</evidence>
<comment type="cofactor">
    <cofactor evidence="5">
        <name>Zn(2+)</name>
        <dbReference type="ChEBI" id="CHEBI:29105"/>
    </cofactor>
    <text evidence="5">Binds 1 zinc ion per subunit.</text>
</comment>
<dbReference type="Gene3D" id="2.30.40.10">
    <property type="entry name" value="Urease, subunit C, domain 1"/>
    <property type="match status" value="1"/>
</dbReference>
<dbReference type="InterPro" id="IPR050287">
    <property type="entry name" value="MTA/SAH_deaminase"/>
</dbReference>
<dbReference type="InterPro" id="IPR011059">
    <property type="entry name" value="Metal-dep_hydrolase_composite"/>
</dbReference>
<dbReference type="HAMAP" id="MF_01281">
    <property type="entry name" value="MTA_SAH_deamin"/>
    <property type="match status" value="1"/>
</dbReference>
<evidence type="ECO:0000313" key="7">
    <source>
        <dbReference type="EMBL" id="MCQ8105563.1"/>
    </source>
</evidence>
<dbReference type="EC" id="3.5.4.28" evidence="5"/>
<dbReference type="Gene3D" id="3.20.20.140">
    <property type="entry name" value="Metal-dependent hydrolases"/>
    <property type="match status" value="1"/>
</dbReference>
<comment type="caution">
    <text evidence="7">The sequence shown here is derived from an EMBL/GenBank/DDBJ whole genome shotgun (WGS) entry which is preliminary data.</text>
</comment>
<feature type="binding site" evidence="5">
    <location>
        <position position="305"/>
    </location>
    <ligand>
        <name>Zn(2+)</name>
        <dbReference type="ChEBI" id="CHEBI:29105"/>
    </ligand>
</feature>